<dbReference type="EMBL" id="JAWZYT010001432">
    <property type="protein sequence ID" value="KAK4312257.1"/>
    <property type="molecule type" value="Genomic_DNA"/>
</dbReference>
<accession>A0AAE1U6U7</accession>
<feature type="region of interest" description="Disordered" evidence="1">
    <location>
        <begin position="1"/>
        <end position="66"/>
    </location>
</feature>
<gene>
    <name evidence="2" type="ORF">Pmani_016300</name>
</gene>
<dbReference type="AlphaFoldDB" id="A0AAE1U6U7"/>
<evidence type="ECO:0000313" key="2">
    <source>
        <dbReference type="EMBL" id="KAK4312257.1"/>
    </source>
</evidence>
<sequence>MGEVGREEGGMEGKREWKRGGEGGMERERGVEKRRGWMEGEKEESGKEEMKKGKREVEKRRRRYSK</sequence>
<evidence type="ECO:0000313" key="3">
    <source>
        <dbReference type="Proteomes" id="UP001292094"/>
    </source>
</evidence>
<feature type="compositionally biased region" description="Basic and acidic residues" evidence="1">
    <location>
        <begin position="1"/>
        <end position="59"/>
    </location>
</feature>
<keyword evidence="3" id="KW-1185">Reference proteome</keyword>
<name>A0AAE1U6U7_9EUCA</name>
<protein>
    <submittedName>
        <fullName evidence="2">Uncharacterized protein</fullName>
    </submittedName>
</protein>
<reference evidence="2" key="1">
    <citation type="submission" date="2023-11" db="EMBL/GenBank/DDBJ databases">
        <title>Genome assemblies of two species of porcelain crab, Petrolisthes cinctipes and Petrolisthes manimaculis (Anomura: Porcellanidae).</title>
        <authorList>
            <person name="Angst P."/>
        </authorList>
    </citation>
    <scope>NUCLEOTIDE SEQUENCE</scope>
    <source>
        <strain evidence="2">PB745_02</strain>
        <tissue evidence="2">Gill</tissue>
    </source>
</reference>
<proteinExistence type="predicted"/>
<comment type="caution">
    <text evidence="2">The sequence shown here is derived from an EMBL/GenBank/DDBJ whole genome shotgun (WGS) entry which is preliminary data.</text>
</comment>
<evidence type="ECO:0000256" key="1">
    <source>
        <dbReference type="SAM" id="MobiDB-lite"/>
    </source>
</evidence>
<dbReference type="Proteomes" id="UP001292094">
    <property type="component" value="Unassembled WGS sequence"/>
</dbReference>
<organism evidence="2 3">
    <name type="scientific">Petrolisthes manimaculis</name>
    <dbReference type="NCBI Taxonomy" id="1843537"/>
    <lineage>
        <taxon>Eukaryota</taxon>
        <taxon>Metazoa</taxon>
        <taxon>Ecdysozoa</taxon>
        <taxon>Arthropoda</taxon>
        <taxon>Crustacea</taxon>
        <taxon>Multicrustacea</taxon>
        <taxon>Malacostraca</taxon>
        <taxon>Eumalacostraca</taxon>
        <taxon>Eucarida</taxon>
        <taxon>Decapoda</taxon>
        <taxon>Pleocyemata</taxon>
        <taxon>Anomura</taxon>
        <taxon>Galatheoidea</taxon>
        <taxon>Porcellanidae</taxon>
        <taxon>Petrolisthes</taxon>
    </lineage>
</organism>